<protein>
    <submittedName>
        <fullName evidence="1">Uncharacterized protein</fullName>
    </submittedName>
</protein>
<dbReference type="EMBL" id="ATIR01000015">
    <property type="protein sequence ID" value="EPI10833.1"/>
    <property type="molecule type" value="Genomic_DNA"/>
</dbReference>
<evidence type="ECO:0000313" key="1">
    <source>
        <dbReference type="EMBL" id="EPI10833.1"/>
    </source>
</evidence>
<comment type="caution">
    <text evidence="1">The sequence shown here is derived from an EMBL/GenBank/DDBJ whole genome shotgun (WGS) entry which is preliminary data.</text>
</comment>
<accession>A0ABC9TNW8</accession>
<proteinExistence type="predicted"/>
<gene>
    <name evidence="1" type="ORF">D358_00561</name>
</gene>
<name>A0ABC9TNW8_ENTFL</name>
<dbReference type="Proteomes" id="UP000015750">
    <property type="component" value="Unassembled WGS sequence"/>
</dbReference>
<dbReference type="RefSeq" id="WP_016627034.1">
    <property type="nucleotide sequence ID" value="NZ_KE351820.1"/>
</dbReference>
<dbReference type="AlphaFoldDB" id="A0ABC9TNW8"/>
<organism evidence="1 2">
    <name type="scientific">Enterococcus faecalis RP2S-4</name>
    <dbReference type="NCBI Taxonomy" id="1244145"/>
    <lineage>
        <taxon>Bacteria</taxon>
        <taxon>Bacillati</taxon>
        <taxon>Bacillota</taxon>
        <taxon>Bacilli</taxon>
        <taxon>Lactobacillales</taxon>
        <taxon>Enterococcaceae</taxon>
        <taxon>Enterococcus</taxon>
    </lineage>
</organism>
<evidence type="ECO:0000313" key="2">
    <source>
        <dbReference type="Proteomes" id="UP000015750"/>
    </source>
</evidence>
<reference evidence="1 2" key="1">
    <citation type="submission" date="2013-06" db="EMBL/GenBank/DDBJ databases">
        <authorList>
            <person name="Weinstock G."/>
            <person name="Sodergren E."/>
            <person name="Lobos E.A."/>
            <person name="Fulton L."/>
            <person name="Fulton R."/>
            <person name="Courtney L."/>
            <person name="Fronick C."/>
            <person name="O'Laughlin M."/>
            <person name="Godfrey J."/>
            <person name="Wilson R.M."/>
            <person name="Miner T."/>
            <person name="Farmer C."/>
            <person name="Delehaunty K."/>
            <person name="Cordes M."/>
            <person name="Minx P."/>
            <person name="Tomlinson C."/>
            <person name="Chen J."/>
            <person name="Wollam A."/>
            <person name="Pepin K.H."/>
            <person name="Bhonagiri V."/>
            <person name="Zhang X."/>
            <person name="Warren W."/>
            <person name="Mitreva M."/>
            <person name="Mardis E.R."/>
            <person name="Wilson R.K."/>
        </authorList>
    </citation>
    <scope>NUCLEOTIDE SEQUENCE [LARGE SCALE GENOMIC DNA]</scope>
    <source>
        <strain evidence="1 2">RP2S-4</strain>
    </source>
</reference>
<sequence length="103" mass="12565">MKEREQILAEEAYFSQKKELEEQELLLEEQNRAFRHSSENLYEELRQLMRPEDGAEAREIFNRMRRVLDNSQEEAALVRRSALRELEDQSEEIRKSYYNKIKK</sequence>